<dbReference type="PROSITE" id="PS51375">
    <property type="entry name" value="PPR"/>
    <property type="match status" value="1"/>
</dbReference>
<feature type="repeat" description="PPR" evidence="2">
    <location>
        <begin position="155"/>
        <end position="189"/>
    </location>
</feature>
<dbReference type="InterPro" id="IPR011990">
    <property type="entry name" value="TPR-like_helical_dom_sf"/>
</dbReference>
<evidence type="ECO:0000256" key="2">
    <source>
        <dbReference type="PROSITE-ProRule" id="PRU00708"/>
    </source>
</evidence>
<organism evidence="6 7">
    <name type="scientific">Astyanax mexicanus</name>
    <name type="common">Blind cave fish</name>
    <name type="synonym">Astyanax fasciatus mexicanus</name>
    <dbReference type="NCBI Taxonomy" id="7994"/>
    <lineage>
        <taxon>Eukaryota</taxon>
        <taxon>Metazoa</taxon>
        <taxon>Chordata</taxon>
        <taxon>Craniata</taxon>
        <taxon>Vertebrata</taxon>
        <taxon>Euteleostomi</taxon>
        <taxon>Actinopterygii</taxon>
        <taxon>Neopterygii</taxon>
        <taxon>Teleostei</taxon>
        <taxon>Ostariophysi</taxon>
        <taxon>Characiformes</taxon>
        <taxon>Characoidei</taxon>
        <taxon>Acestrorhamphidae</taxon>
        <taxon>Acestrorhamphinae</taxon>
        <taxon>Astyanax</taxon>
    </lineage>
</organism>
<dbReference type="GO" id="GO:0000049">
    <property type="term" value="F:tRNA binding"/>
    <property type="evidence" value="ECO:0007669"/>
    <property type="project" value="TreeGrafter"/>
</dbReference>
<evidence type="ECO:0000259" key="5">
    <source>
        <dbReference type="Pfam" id="PF17177"/>
    </source>
</evidence>
<dbReference type="Pfam" id="PF17177">
    <property type="entry name" value="PPR_long"/>
    <property type="match status" value="1"/>
</dbReference>
<dbReference type="GeneTree" id="ENSGT00940000153974"/>
<proteinExistence type="predicted"/>
<feature type="compositionally biased region" description="Polar residues" evidence="3">
    <location>
        <begin position="81"/>
        <end position="90"/>
    </location>
</feature>
<reference evidence="6" key="3">
    <citation type="submission" date="2025-08" db="UniProtKB">
        <authorList>
            <consortium name="Ensembl"/>
        </authorList>
    </citation>
    <scope>IDENTIFICATION</scope>
</reference>
<dbReference type="Ensembl" id="ENSAMXT00000047886.1">
    <property type="protein sequence ID" value="ENSAMXP00000043358.1"/>
    <property type="gene ID" value="ENSAMXG00000037292.1"/>
</dbReference>
<name>A0A3B1JM02_ASTMX</name>
<dbReference type="AlphaFoldDB" id="A0A3B1JM02"/>
<dbReference type="Gene3D" id="1.25.40.10">
    <property type="entry name" value="Tetratricopeptide repeat domain"/>
    <property type="match status" value="3"/>
</dbReference>
<keyword evidence="1" id="KW-0677">Repeat</keyword>
<dbReference type="InterPro" id="IPR033443">
    <property type="entry name" value="PROP1-like_PPR_dom"/>
</dbReference>
<dbReference type="PANTHER" id="PTHR24014:SF6">
    <property type="entry name" value="PENTATRICOPEPTIDE REPEAT-CONTAINING PROTEIN 1, MITOCHONDRIAL"/>
    <property type="match status" value="1"/>
</dbReference>
<keyword evidence="7" id="KW-1185">Reference proteome</keyword>
<evidence type="ECO:0000256" key="4">
    <source>
        <dbReference type="SAM" id="SignalP"/>
    </source>
</evidence>
<reference evidence="7" key="1">
    <citation type="submission" date="2013-03" db="EMBL/GenBank/DDBJ databases">
        <authorList>
            <person name="Jeffery W."/>
            <person name="Warren W."/>
            <person name="Wilson R.K."/>
        </authorList>
    </citation>
    <scope>NUCLEOTIDE SEQUENCE</scope>
    <source>
        <strain evidence="7">female</strain>
    </source>
</reference>
<dbReference type="InterPro" id="IPR002885">
    <property type="entry name" value="PPR_rpt"/>
</dbReference>
<feature type="region of interest" description="Disordered" evidence="3">
    <location>
        <begin position="81"/>
        <end position="110"/>
    </location>
</feature>
<reference evidence="7" key="2">
    <citation type="journal article" date="2014" name="Nat. Commun.">
        <title>The cavefish genome reveals candidate genes for eye loss.</title>
        <authorList>
            <person name="McGaugh S.E."/>
            <person name="Gross J.B."/>
            <person name="Aken B."/>
            <person name="Blin M."/>
            <person name="Borowsky R."/>
            <person name="Chalopin D."/>
            <person name="Hinaux H."/>
            <person name="Jeffery W.R."/>
            <person name="Keene A."/>
            <person name="Ma L."/>
            <person name="Minx P."/>
            <person name="Murphy D."/>
            <person name="O'Quin K.E."/>
            <person name="Retaux S."/>
            <person name="Rohner N."/>
            <person name="Searle S.M."/>
            <person name="Stahl B.A."/>
            <person name="Tabin C."/>
            <person name="Volff J.N."/>
            <person name="Yoshizawa M."/>
            <person name="Warren W.C."/>
        </authorList>
    </citation>
    <scope>NUCLEOTIDE SEQUENCE [LARGE SCALE GENOMIC DNA]</scope>
    <source>
        <strain evidence="7">female</strain>
    </source>
</reference>
<feature type="chain" id="PRO_5017197260" evidence="4">
    <location>
        <begin position="22"/>
        <end position="682"/>
    </location>
</feature>
<dbReference type="Proteomes" id="UP000018467">
    <property type="component" value="Unassembled WGS sequence"/>
</dbReference>
<dbReference type="PANTHER" id="PTHR24014">
    <property type="entry name" value="2-OXOGLUTARATE AND IRON-DEPENDENT OXYGENASE DOMAIN-CONTAINING PROTEIN 2"/>
    <property type="match status" value="1"/>
</dbReference>
<dbReference type="GO" id="GO:0005759">
    <property type="term" value="C:mitochondrial matrix"/>
    <property type="evidence" value="ECO:0007669"/>
    <property type="project" value="TreeGrafter"/>
</dbReference>
<dbReference type="FunFam" id="1.25.40.10:FF:001102">
    <property type="entry name" value="Pentatricopeptide repeat domain 1"/>
    <property type="match status" value="1"/>
</dbReference>
<evidence type="ECO:0000313" key="7">
    <source>
        <dbReference type="Proteomes" id="UP000018467"/>
    </source>
</evidence>
<evidence type="ECO:0000313" key="6">
    <source>
        <dbReference type="Ensembl" id="ENSAMXP00000043358.1"/>
    </source>
</evidence>
<keyword evidence="4" id="KW-0732">Signal</keyword>
<dbReference type="Bgee" id="ENSAMXG00000037292">
    <property type="expression patterns" value="Expressed in testis and 14 other cell types or tissues"/>
</dbReference>
<evidence type="ECO:0000256" key="3">
    <source>
        <dbReference type="SAM" id="MobiDB-lite"/>
    </source>
</evidence>
<evidence type="ECO:0000256" key="1">
    <source>
        <dbReference type="ARBA" id="ARBA00022737"/>
    </source>
</evidence>
<sequence length="682" mass="76705">MLRCVLLRAVSCAHGAVRVSAHSVCSHKPPVQNQEQQQQQRSCYSTTFTNPHHSPNPGQSKQQDEEKQQFGDYSSDFFSRTTFRKSSPEQQELKYQEDGSTGEQKIRKFRSKTGRRNTPYWYFLQCKKLIKEDKLAEALALFEGDMLKGERLTPEEFNYTVLIGGCGRVGYVKKAFQLYNNMKKRGLDPSDATYTGLFNACAQSPWKQSGLEQALKLRQELRQKNIPLSTITHHALLKTMALCGDLKACFQVLRDMLQSRQAVTSETFQYLLMSCVEDKQQGFRLALQMWHQMLRAGINPDQQNYNILLRAARDCGIGDPALASSLLLQVPEEADPKVSTRRRGKRFRFRETEYSQPLDIDVFEKHLLAVPVELNTLDMHSDIQSHSKDGTFALSEAETLNRDNSNSLEDGHLKTQISNSTQLMHLSSSFDLVSDPPSTSQSSCLPNLLDPSTCHSNVVALGTVSTASDRLALMGNQEGFLKQMAKDGLSPNIKTITLLADIVELSSQSVQSLISVAAESRIKLDVAFFNTLIRNVAKSGDLNGAKAVKALMLNRKMHANAQTFCCIALACNKQKDGLQLLSDMQASGIEPNAHVFSALIRQASKRLDYAYLHELLRQMHQLQVPPNEVIIRQLEYAAQYPPSFDKVSHLYSSHTHLYSVIMIQSQIPSFINPLYLNTFILN</sequence>
<dbReference type="FunFam" id="1.25.40.10:FF:000638">
    <property type="entry name" value="Pentatricopeptide repeat domain 1"/>
    <property type="match status" value="1"/>
</dbReference>
<dbReference type="Pfam" id="PF13041">
    <property type="entry name" value="PPR_2"/>
    <property type="match status" value="1"/>
</dbReference>
<dbReference type="GO" id="GO:0042780">
    <property type="term" value="P:tRNA 3'-end processing"/>
    <property type="evidence" value="ECO:0007669"/>
    <property type="project" value="TreeGrafter"/>
</dbReference>
<accession>A0A3B1JM02</accession>
<reference evidence="6" key="4">
    <citation type="submission" date="2025-09" db="UniProtKB">
        <authorList>
            <consortium name="Ensembl"/>
        </authorList>
    </citation>
    <scope>IDENTIFICATION</scope>
</reference>
<feature type="region of interest" description="Disordered" evidence="3">
    <location>
        <begin position="23"/>
        <end position="67"/>
    </location>
</feature>
<protein>
    <submittedName>
        <fullName evidence="6">Pentatricopeptide repeat domain 1</fullName>
    </submittedName>
</protein>
<feature type="compositionally biased region" description="Polar residues" evidence="3">
    <location>
        <begin position="41"/>
        <end position="61"/>
    </location>
</feature>
<dbReference type="NCBIfam" id="TIGR00756">
    <property type="entry name" value="PPR"/>
    <property type="match status" value="1"/>
</dbReference>
<feature type="domain" description="PROP1-like PPR" evidence="5">
    <location>
        <begin position="532"/>
        <end position="626"/>
    </location>
</feature>
<dbReference type="Pfam" id="PF13812">
    <property type="entry name" value="PPR_3"/>
    <property type="match status" value="1"/>
</dbReference>
<feature type="signal peptide" evidence="4">
    <location>
        <begin position="1"/>
        <end position="21"/>
    </location>
</feature>